<dbReference type="PANTHER" id="PTHR37984">
    <property type="entry name" value="PROTEIN CBG26694"/>
    <property type="match status" value="1"/>
</dbReference>
<dbReference type="Pfam" id="PF17921">
    <property type="entry name" value="Integrase_H2C2"/>
    <property type="match status" value="1"/>
</dbReference>
<dbReference type="EMBL" id="QNGE01000404">
    <property type="protein sequence ID" value="KAA3680587.1"/>
    <property type="molecule type" value="Genomic_DNA"/>
</dbReference>
<name>A0A5J4NY01_9TREM</name>
<evidence type="ECO:0000256" key="6">
    <source>
        <dbReference type="ARBA" id="ARBA00022918"/>
    </source>
</evidence>
<evidence type="ECO:0000256" key="4">
    <source>
        <dbReference type="ARBA" id="ARBA00022759"/>
    </source>
</evidence>
<dbReference type="GO" id="GO:0004519">
    <property type="term" value="F:endonuclease activity"/>
    <property type="evidence" value="ECO:0007669"/>
    <property type="project" value="UniProtKB-KW"/>
</dbReference>
<keyword evidence="2" id="KW-0548">Nucleotidyltransferase</keyword>
<keyword evidence="1" id="KW-0808">Transferase</keyword>
<dbReference type="InterPro" id="IPR041588">
    <property type="entry name" value="Integrase_H2C2"/>
</dbReference>
<dbReference type="CDD" id="cd09274">
    <property type="entry name" value="RNase_HI_RT_Ty3"/>
    <property type="match status" value="1"/>
</dbReference>
<keyword evidence="9" id="KW-1185">Reference proteome</keyword>
<dbReference type="SUPFAM" id="SSF53098">
    <property type="entry name" value="Ribonuclease H-like"/>
    <property type="match status" value="1"/>
</dbReference>
<dbReference type="Gene3D" id="3.10.20.370">
    <property type="match status" value="1"/>
</dbReference>
<evidence type="ECO:0000256" key="1">
    <source>
        <dbReference type="ARBA" id="ARBA00022679"/>
    </source>
</evidence>
<dbReference type="InterPro" id="IPR041373">
    <property type="entry name" value="RT_RNaseH"/>
</dbReference>
<protein>
    <recommendedName>
        <fullName evidence="7">Integrase catalytic domain-containing protein</fullName>
    </recommendedName>
</protein>
<organism evidence="8 9">
    <name type="scientific">Paragonimus westermani</name>
    <dbReference type="NCBI Taxonomy" id="34504"/>
    <lineage>
        <taxon>Eukaryota</taxon>
        <taxon>Metazoa</taxon>
        <taxon>Spiralia</taxon>
        <taxon>Lophotrochozoa</taxon>
        <taxon>Platyhelminthes</taxon>
        <taxon>Trematoda</taxon>
        <taxon>Digenea</taxon>
        <taxon>Plagiorchiida</taxon>
        <taxon>Troglotremata</taxon>
        <taxon>Troglotrematidae</taxon>
        <taxon>Paragonimus</taxon>
    </lineage>
</organism>
<dbReference type="GO" id="GO:0003964">
    <property type="term" value="F:RNA-directed DNA polymerase activity"/>
    <property type="evidence" value="ECO:0007669"/>
    <property type="project" value="UniProtKB-KW"/>
</dbReference>
<dbReference type="Pfam" id="PF00665">
    <property type="entry name" value="rve"/>
    <property type="match status" value="1"/>
</dbReference>
<evidence type="ECO:0000256" key="2">
    <source>
        <dbReference type="ARBA" id="ARBA00022695"/>
    </source>
</evidence>
<dbReference type="InterPro" id="IPR036397">
    <property type="entry name" value="RNaseH_sf"/>
</dbReference>
<dbReference type="PROSITE" id="PS50994">
    <property type="entry name" value="INTEGRASE"/>
    <property type="match status" value="1"/>
</dbReference>
<evidence type="ECO:0000259" key="7">
    <source>
        <dbReference type="PROSITE" id="PS50994"/>
    </source>
</evidence>
<keyword evidence="3" id="KW-0540">Nuclease</keyword>
<dbReference type="InterPro" id="IPR012337">
    <property type="entry name" value="RNaseH-like_sf"/>
</dbReference>
<dbReference type="InterPro" id="IPR043502">
    <property type="entry name" value="DNA/RNA_pol_sf"/>
</dbReference>
<evidence type="ECO:0000256" key="3">
    <source>
        <dbReference type="ARBA" id="ARBA00022722"/>
    </source>
</evidence>
<gene>
    <name evidence="8" type="ORF">DEA37_0007369</name>
</gene>
<dbReference type="InterPro" id="IPR050951">
    <property type="entry name" value="Retrovirus_Pol_polyprotein"/>
</dbReference>
<dbReference type="Gene3D" id="3.30.420.10">
    <property type="entry name" value="Ribonuclease H-like superfamily/Ribonuclease H"/>
    <property type="match status" value="1"/>
</dbReference>
<evidence type="ECO:0000256" key="5">
    <source>
        <dbReference type="ARBA" id="ARBA00022801"/>
    </source>
</evidence>
<dbReference type="FunFam" id="3.10.20.370:FF:000001">
    <property type="entry name" value="Retrovirus-related Pol polyprotein from transposon 17.6-like protein"/>
    <property type="match status" value="1"/>
</dbReference>
<proteinExistence type="predicted"/>
<evidence type="ECO:0000313" key="9">
    <source>
        <dbReference type="Proteomes" id="UP000324629"/>
    </source>
</evidence>
<dbReference type="FunFam" id="1.10.340.70:FF:000001">
    <property type="entry name" value="Retrovirus-related Pol polyprotein from transposon gypsy-like Protein"/>
    <property type="match status" value="1"/>
</dbReference>
<keyword evidence="5" id="KW-0378">Hydrolase</keyword>
<dbReference type="PANTHER" id="PTHR37984:SF5">
    <property type="entry name" value="PROTEIN NYNRIN-LIKE"/>
    <property type="match status" value="1"/>
</dbReference>
<dbReference type="AlphaFoldDB" id="A0A5J4NY01"/>
<dbReference type="InterPro" id="IPR001584">
    <property type="entry name" value="Integrase_cat-core"/>
</dbReference>
<dbReference type="Gene3D" id="1.10.340.70">
    <property type="match status" value="1"/>
</dbReference>
<dbReference type="SUPFAM" id="SSF56672">
    <property type="entry name" value="DNA/RNA polymerases"/>
    <property type="match status" value="1"/>
</dbReference>
<reference evidence="8 9" key="1">
    <citation type="journal article" date="2019" name="Gigascience">
        <title>Whole-genome sequence of the oriental lung fluke Paragonimus westermani.</title>
        <authorList>
            <person name="Oey H."/>
            <person name="Zakrzewski M."/>
            <person name="Narain K."/>
            <person name="Devi K.R."/>
            <person name="Agatsuma T."/>
            <person name="Nawaratna S."/>
            <person name="Gobert G.N."/>
            <person name="Jones M.K."/>
            <person name="Ragan M.A."/>
            <person name="McManus D.P."/>
            <person name="Krause L."/>
        </authorList>
    </citation>
    <scope>NUCLEOTIDE SEQUENCE [LARGE SCALE GENOMIC DNA]</scope>
    <source>
        <strain evidence="8 9">IND2009</strain>
    </source>
</reference>
<dbReference type="GO" id="GO:0016787">
    <property type="term" value="F:hydrolase activity"/>
    <property type="evidence" value="ECO:0007669"/>
    <property type="project" value="UniProtKB-KW"/>
</dbReference>
<accession>A0A5J4NY01</accession>
<dbReference type="GO" id="GO:0015074">
    <property type="term" value="P:DNA integration"/>
    <property type="evidence" value="ECO:0007669"/>
    <property type="project" value="InterPro"/>
</dbReference>
<dbReference type="Proteomes" id="UP000324629">
    <property type="component" value="Unassembled WGS sequence"/>
</dbReference>
<keyword evidence="6" id="KW-0695">RNA-directed DNA polymerase</keyword>
<evidence type="ECO:0000313" key="8">
    <source>
        <dbReference type="EMBL" id="KAA3680587.1"/>
    </source>
</evidence>
<dbReference type="GO" id="GO:0003676">
    <property type="term" value="F:nucleic acid binding"/>
    <property type="evidence" value="ECO:0007669"/>
    <property type="project" value="InterPro"/>
</dbReference>
<sequence length="571" mass="64779">MARLKLKPTKYVLLKQEVSFLGHLITLAGVKTDGTKVRQVADWPVPQSRSTLKDQLSSPLILASPDFSPSARPLIIGTDASDLAIGAVLFQQSANGEFVIAYASCRLDKREMRYCTMRREMLASVYFLKHFRPYLLGKSVKVRTDHRVLQWLRNFRKPKDRVARWLEYLQDYDFDCIYRPGSRHANADALSHFPTETVNATLFTPLVGATWAHCQLGDPHISTICRRQLIGNPKPTGRELEGRSPEERCLWSQWATLRVNDGVLHLFDRAKRTHRLIVPSGKVSKVVREMHVELGHAGQRRTGAAVRQRFWWLTLHDDVVRKCVNCNFCAQTKSPTVAHRVPLQTVATVGPNHRVEVNVMGPLPTSRRGNKYIVVIVDYFTKWCEAFPMPNQQASTITSLFVNEWVTRLGTHIGLHSDQGAAFGSRLLEEELGERLRVSYKIAAQHQPKSQHHQKSCCDRTENGPVYRVGDHVWLFRPKPPLGAGHKFHRRWLGPFVTVHVRSPIVYLIRDMTNPTAGVPMVYYNELRQAQTPEGAQMRPLPVPTGNVPIVEQTVEIPARGFAAILAVPRH</sequence>
<dbReference type="Pfam" id="PF17917">
    <property type="entry name" value="RT_RNaseH"/>
    <property type="match status" value="1"/>
</dbReference>
<feature type="domain" description="Integrase catalytic" evidence="7">
    <location>
        <begin position="347"/>
        <end position="451"/>
    </location>
</feature>
<comment type="caution">
    <text evidence="8">The sequence shown here is derived from an EMBL/GenBank/DDBJ whole genome shotgun (WGS) entry which is preliminary data.</text>
</comment>
<keyword evidence="4" id="KW-0255">Endonuclease</keyword>